<dbReference type="Proteomes" id="UP001069802">
    <property type="component" value="Unassembled WGS sequence"/>
</dbReference>
<evidence type="ECO:0008006" key="3">
    <source>
        <dbReference type="Google" id="ProtNLM"/>
    </source>
</evidence>
<protein>
    <recommendedName>
        <fullName evidence="3">HicB-like antitoxin of toxin-antitoxin system domain-containing protein</fullName>
    </recommendedName>
</protein>
<sequence length="98" mass="10798">MSFAQAKPQTTEPRFYRVTVFAPGRVAVRTQELFGVRNKAEALQAARQILLEYLEQGHQTGAVELRGQGTMIAISRDPGSIELEETDLINLLPGTSVL</sequence>
<organism evidence="1 2">
    <name type="scientific">Kiloniella laminariae</name>
    <dbReference type="NCBI Taxonomy" id="454162"/>
    <lineage>
        <taxon>Bacteria</taxon>
        <taxon>Pseudomonadati</taxon>
        <taxon>Pseudomonadota</taxon>
        <taxon>Alphaproteobacteria</taxon>
        <taxon>Rhodospirillales</taxon>
        <taxon>Kiloniellaceae</taxon>
        <taxon>Kiloniella</taxon>
    </lineage>
</organism>
<name>A0ABT4LJ81_9PROT</name>
<dbReference type="RefSeq" id="WP_269422240.1">
    <property type="nucleotide sequence ID" value="NZ_JAPWGY010000001.1"/>
</dbReference>
<gene>
    <name evidence="1" type="ORF">O4H49_04610</name>
</gene>
<reference evidence="1" key="1">
    <citation type="submission" date="2022-12" db="EMBL/GenBank/DDBJ databases">
        <title>Bacterial isolates from different developmental stages of Nematostella vectensis.</title>
        <authorList>
            <person name="Fraune S."/>
        </authorList>
    </citation>
    <scope>NUCLEOTIDE SEQUENCE</scope>
    <source>
        <strain evidence="1">G21630-S1</strain>
    </source>
</reference>
<accession>A0ABT4LJ81</accession>
<evidence type="ECO:0000313" key="1">
    <source>
        <dbReference type="EMBL" id="MCZ4280047.1"/>
    </source>
</evidence>
<comment type="caution">
    <text evidence="1">The sequence shown here is derived from an EMBL/GenBank/DDBJ whole genome shotgun (WGS) entry which is preliminary data.</text>
</comment>
<proteinExistence type="predicted"/>
<evidence type="ECO:0000313" key="2">
    <source>
        <dbReference type="Proteomes" id="UP001069802"/>
    </source>
</evidence>
<keyword evidence="2" id="KW-1185">Reference proteome</keyword>
<dbReference type="EMBL" id="JAPWGY010000001">
    <property type="protein sequence ID" value="MCZ4280047.1"/>
    <property type="molecule type" value="Genomic_DNA"/>
</dbReference>